<organism evidence="1 2">
    <name type="scientific">Chlamydia trachomatis serovar A (strain A2497)</name>
    <dbReference type="NCBI Taxonomy" id="580047"/>
    <lineage>
        <taxon>Bacteria</taxon>
        <taxon>Pseudomonadati</taxon>
        <taxon>Chlamydiota</taxon>
        <taxon>Chlamydiia</taxon>
        <taxon>Chlamydiales</taxon>
        <taxon>Chlamydiaceae</taxon>
        <taxon>Chlamydia/Chlamydophila group</taxon>
        <taxon>Chlamydia</taxon>
    </lineage>
</organism>
<evidence type="ECO:0000313" key="2">
    <source>
        <dbReference type="Proteomes" id="UP000009287"/>
    </source>
</evidence>
<sequence length="30" mass="3589">MFFEASLLRGFFFHKERGEKLLLLTLANFL</sequence>
<name>G4NN01_CHLT4</name>
<reference evidence="1 2" key="1">
    <citation type="journal article" date="2011" name="J. Exp. Med.">
        <title>A live-attenuated chlamydial vaccine protects against trachoma in nonhuman primates.</title>
        <authorList>
            <person name="Kari L."/>
            <person name="Whitmire W.M."/>
            <person name="Olivares-Zavaleta N."/>
            <person name="Goheen M.M."/>
            <person name="Taylor L.D."/>
            <person name="Carlson J.H."/>
            <person name="Sturdevant G.L."/>
            <person name="Lu C."/>
            <person name="Bakios L.E."/>
            <person name="Randall L.B."/>
            <person name="Parnell M.J."/>
            <person name="Zhong G."/>
            <person name="Caldwell H.D."/>
        </authorList>
    </citation>
    <scope>NUCLEOTIDE SEQUENCE [LARGE SCALE GENOMIC DNA]</scope>
    <source>
        <strain evidence="1 2">A2497</strain>
    </source>
</reference>
<dbReference type="AlphaFoldDB" id="G4NN01"/>
<dbReference type="EMBL" id="CP002401">
    <property type="protein sequence ID" value="AEP35499.1"/>
    <property type="molecule type" value="Genomic_DNA"/>
</dbReference>
<dbReference type="Proteomes" id="UP000009287">
    <property type="component" value="Chromosome"/>
</dbReference>
<evidence type="ECO:0000313" key="1">
    <source>
        <dbReference type="EMBL" id="AEP35499.1"/>
    </source>
</evidence>
<dbReference type="KEGG" id="cra:CTO_0990"/>
<gene>
    <name evidence="1" type="ordered locus">CTO_0990</name>
</gene>
<protein>
    <submittedName>
        <fullName evidence="1">Uncharacterized protein</fullName>
    </submittedName>
</protein>
<proteinExistence type="predicted"/>
<accession>G4NN01</accession>